<proteinExistence type="predicted"/>
<dbReference type="EMBL" id="CAKMMF010000020">
    <property type="protein sequence ID" value="CAH1212342.1"/>
    <property type="molecule type" value="Genomic_DNA"/>
</dbReference>
<evidence type="ECO:0000313" key="2">
    <source>
        <dbReference type="Proteomes" id="UP000838686"/>
    </source>
</evidence>
<accession>A0ABM9CH87</accession>
<sequence length="112" mass="12513">MKYYVDFNERGSITGFYVDEIHGENIPEEAIPITVEQWQTYSGAASLYKLDEETIRLKTEQELADEAAALPPAPKSPEQQRIEQLEADNVSLMTAMADIYEQLITLQSGGAS</sequence>
<gene>
    <name evidence="1" type="ORF">PAECIP111893_03523</name>
</gene>
<dbReference type="RefSeq" id="WP_236343883.1">
    <property type="nucleotide sequence ID" value="NZ_CAKMMF010000020.1"/>
</dbReference>
<organism evidence="1 2">
    <name type="scientific">Paenibacillus plantiphilus</name>
    <dbReference type="NCBI Taxonomy" id="2905650"/>
    <lineage>
        <taxon>Bacteria</taxon>
        <taxon>Bacillati</taxon>
        <taxon>Bacillota</taxon>
        <taxon>Bacilli</taxon>
        <taxon>Bacillales</taxon>
        <taxon>Paenibacillaceae</taxon>
        <taxon>Paenibacillus</taxon>
    </lineage>
</organism>
<comment type="caution">
    <text evidence="1">The sequence shown here is derived from an EMBL/GenBank/DDBJ whole genome shotgun (WGS) entry which is preliminary data.</text>
</comment>
<evidence type="ECO:0000313" key="1">
    <source>
        <dbReference type="EMBL" id="CAH1212342.1"/>
    </source>
</evidence>
<name>A0ABM9CH87_9BACL</name>
<evidence type="ECO:0008006" key="3">
    <source>
        <dbReference type="Google" id="ProtNLM"/>
    </source>
</evidence>
<protein>
    <recommendedName>
        <fullName evidence="3">Bacteriophage SP-beta YorD domain-containing protein</fullName>
    </recommendedName>
</protein>
<reference evidence="1" key="1">
    <citation type="submission" date="2022-01" db="EMBL/GenBank/DDBJ databases">
        <authorList>
            <person name="Criscuolo A."/>
        </authorList>
    </citation>
    <scope>NUCLEOTIDE SEQUENCE</scope>
    <source>
        <strain evidence="1">CIP111893</strain>
    </source>
</reference>
<dbReference type="Proteomes" id="UP000838686">
    <property type="component" value="Unassembled WGS sequence"/>
</dbReference>
<keyword evidence="2" id="KW-1185">Reference proteome</keyword>